<comment type="caution">
    <text evidence="2">The sequence shown here is derived from an EMBL/GenBank/DDBJ whole genome shotgun (WGS) entry which is preliminary data.</text>
</comment>
<proteinExistence type="predicted"/>
<gene>
    <name evidence="2" type="ORF">BDP27DRAFT_705111</name>
</gene>
<keyword evidence="1" id="KW-0472">Membrane</keyword>
<evidence type="ECO:0000256" key="1">
    <source>
        <dbReference type="SAM" id="Phobius"/>
    </source>
</evidence>
<dbReference type="OrthoDB" id="3159957at2759"/>
<protein>
    <submittedName>
        <fullName evidence="2">Uncharacterized protein</fullName>
    </submittedName>
</protein>
<sequence length="167" mass="19102">MSEKELDNSQQDELSSQFYRSRADVTQFMEWIDQQYTRPALKKTQLSFQKHPVPSVFAAVFTILSIAPVSIYIGLCVFSLALLLLSALSVVILVFFAVASLLGTSMSRLRSIAHPSNQPLPFDFFHTLSGKRLHFIQDRPRWLYGWDQRRSSPNHRILPYLPIGLSC</sequence>
<dbReference type="EMBL" id="JADNRY010000005">
    <property type="protein sequence ID" value="KAF9076874.1"/>
    <property type="molecule type" value="Genomic_DNA"/>
</dbReference>
<dbReference type="AlphaFoldDB" id="A0A9P5Q204"/>
<feature type="transmembrane region" description="Helical" evidence="1">
    <location>
        <begin position="81"/>
        <end position="102"/>
    </location>
</feature>
<keyword evidence="1" id="KW-0812">Transmembrane</keyword>
<evidence type="ECO:0000313" key="2">
    <source>
        <dbReference type="EMBL" id="KAF9076874.1"/>
    </source>
</evidence>
<name>A0A9P5Q204_9AGAR</name>
<evidence type="ECO:0000313" key="3">
    <source>
        <dbReference type="Proteomes" id="UP000772434"/>
    </source>
</evidence>
<keyword evidence="3" id="KW-1185">Reference proteome</keyword>
<accession>A0A9P5Q204</accession>
<organism evidence="2 3">
    <name type="scientific">Rhodocollybia butyracea</name>
    <dbReference type="NCBI Taxonomy" id="206335"/>
    <lineage>
        <taxon>Eukaryota</taxon>
        <taxon>Fungi</taxon>
        <taxon>Dikarya</taxon>
        <taxon>Basidiomycota</taxon>
        <taxon>Agaricomycotina</taxon>
        <taxon>Agaricomycetes</taxon>
        <taxon>Agaricomycetidae</taxon>
        <taxon>Agaricales</taxon>
        <taxon>Marasmiineae</taxon>
        <taxon>Omphalotaceae</taxon>
        <taxon>Rhodocollybia</taxon>
    </lineage>
</organism>
<keyword evidence="1" id="KW-1133">Transmembrane helix</keyword>
<dbReference type="Proteomes" id="UP000772434">
    <property type="component" value="Unassembled WGS sequence"/>
</dbReference>
<reference evidence="2" key="1">
    <citation type="submission" date="2020-11" db="EMBL/GenBank/DDBJ databases">
        <authorList>
            <consortium name="DOE Joint Genome Institute"/>
            <person name="Ahrendt S."/>
            <person name="Riley R."/>
            <person name="Andreopoulos W."/>
            <person name="Labutti K."/>
            <person name="Pangilinan J."/>
            <person name="Ruiz-Duenas F.J."/>
            <person name="Barrasa J.M."/>
            <person name="Sanchez-Garcia M."/>
            <person name="Camarero S."/>
            <person name="Miyauchi S."/>
            <person name="Serrano A."/>
            <person name="Linde D."/>
            <person name="Babiker R."/>
            <person name="Drula E."/>
            <person name="Ayuso-Fernandez I."/>
            <person name="Pacheco R."/>
            <person name="Padilla G."/>
            <person name="Ferreira P."/>
            <person name="Barriuso J."/>
            <person name="Kellner H."/>
            <person name="Castanera R."/>
            <person name="Alfaro M."/>
            <person name="Ramirez L."/>
            <person name="Pisabarro A.G."/>
            <person name="Kuo A."/>
            <person name="Tritt A."/>
            <person name="Lipzen A."/>
            <person name="He G."/>
            <person name="Yan M."/>
            <person name="Ng V."/>
            <person name="Cullen D."/>
            <person name="Martin F."/>
            <person name="Rosso M.-N."/>
            <person name="Henrissat B."/>
            <person name="Hibbett D."/>
            <person name="Martinez A.T."/>
            <person name="Grigoriev I.V."/>
        </authorList>
    </citation>
    <scope>NUCLEOTIDE SEQUENCE</scope>
    <source>
        <strain evidence="2">AH 40177</strain>
    </source>
</reference>
<feature type="transmembrane region" description="Helical" evidence="1">
    <location>
        <begin position="53"/>
        <end position="75"/>
    </location>
</feature>